<dbReference type="InterPro" id="IPR037171">
    <property type="entry name" value="NagB/RpiA_transferase-like"/>
</dbReference>
<comment type="pathway">
    <text evidence="3 7">Carbohydrate degradation; pentose phosphate pathway; D-ribulose 5-phosphate from D-glucose 6-phosphate (oxidative stage): step 2/3.</text>
</comment>
<dbReference type="PANTHER" id="PTHR11054:SF0">
    <property type="entry name" value="6-PHOSPHOGLUCONOLACTONASE"/>
    <property type="match status" value="1"/>
</dbReference>
<evidence type="ECO:0000256" key="6">
    <source>
        <dbReference type="ARBA" id="ARBA00020337"/>
    </source>
</evidence>
<dbReference type="GO" id="GO:0005975">
    <property type="term" value="P:carbohydrate metabolic process"/>
    <property type="evidence" value="ECO:0007669"/>
    <property type="project" value="UniProtKB-UniRule"/>
</dbReference>
<dbReference type="RefSeq" id="WP_035572208.1">
    <property type="nucleotide sequence ID" value="NZ_ARYH01000002.1"/>
</dbReference>
<accession>A0A069E1M5</accession>
<evidence type="ECO:0000256" key="2">
    <source>
        <dbReference type="ARBA" id="ARBA00002681"/>
    </source>
</evidence>
<dbReference type="STRING" id="1280949.HAD_12114"/>
<dbReference type="NCBIfam" id="TIGR01198">
    <property type="entry name" value="pgl"/>
    <property type="match status" value="1"/>
</dbReference>
<evidence type="ECO:0000256" key="1">
    <source>
        <dbReference type="ARBA" id="ARBA00000832"/>
    </source>
</evidence>
<dbReference type="Proteomes" id="UP000027446">
    <property type="component" value="Unassembled WGS sequence"/>
</dbReference>
<organism evidence="9 10">
    <name type="scientific">Hyphomonas adhaerens MHS-3</name>
    <dbReference type="NCBI Taxonomy" id="1280949"/>
    <lineage>
        <taxon>Bacteria</taxon>
        <taxon>Pseudomonadati</taxon>
        <taxon>Pseudomonadota</taxon>
        <taxon>Alphaproteobacteria</taxon>
        <taxon>Hyphomonadales</taxon>
        <taxon>Hyphomonadaceae</taxon>
        <taxon>Hyphomonas</taxon>
    </lineage>
</organism>
<dbReference type="InterPro" id="IPR039104">
    <property type="entry name" value="6PGL"/>
</dbReference>
<dbReference type="InterPro" id="IPR006148">
    <property type="entry name" value="Glc/Gal-6P_isomerase"/>
</dbReference>
<comment type="similarity">
    <text evidence="4 7">Belongs to the glucosamine/galactosamine-6-phosphate isomerase family. 6-phosphogluconolactonase subfamily.</text>
</comment>
<dbReference type="CDD" id="cd01400">
    <property type="entry name" value="6PGL"/>
    <property type="match status" value="1"/>
</dbReference>
<dbReference type="PANTHER" id="PTHR11054">
    <property type="entry name" value="6-PHOSPHOGLUCONOLACTONASE"/>
    <property type="match status" value="1"/>
</dbReference>
<comment type="caution">
    <text evidence="9">The sequence shown here is derived from an EMBL/GenBank/DDBJ whole genome shotgun (WGS) entry which is preliminary data.</text>
</comment>
<name>A0A069E1M5_9PROT</name>
<feature type="domain" description="Glucosamine/galactosamine-6-phosphate isomerase" evidence="8">
    <location>
        <begin position="10"/>
        <end position="222"/>
    </location>
</feature>
<dbReference type="OrthoDB" id="9810967at2"/>
<dbReference type="UniPathway" id="UPA00115">
    <property type="reaction ID" value="UER00409"/>
</dbReference>
<evidence type="ECO:0000256" key="7">
    <source>
        <dbReference type="RuleBase" id="RU365095"/>
    </source>
</evidence>
<dbReference type="GO" id="GO:0017057">
    <property type="term" value="F:6-phosphogluconolactonase activity"/>
    <property type="evidence" value="ECO:0007669"/>
    <property type="project" value="UniProtKB-UniRule"/>
</dbReference>
<dbReference type="PATRIC" id="fig|1280949.3.peg.2468"/>
<evidence type="ECO:0000256" key="4">
    <source>
        <dbReference type="ARBA" id="ARBA00010662"/>
    </source>
</evidence>
<dbReference type="SUPFAM" id="SSF100950">
    <property type="entry name" value="NagB/RpiA/CoA transferase-like"/>
    <property type="match status" value="1"/>
</dbReference>
<dbReference type="EMBL" id="ARYH01000002">
    <property type="protein sequence ID" value="KCZ83345.1"/>
    <property type="molecule type" value="Genomic_DNA"/>
</dbReference>
<gene>
    <name evidence="7" type="primary">pgl</name>
    <name evidence="9" type="ORF">HAD_12114</name>
</gene>
<dbReference type="Pfam" id="PF01182">
    <property type="entry name" value="Glucosamine_iso"/>
    <property type="match status" value="1"/>
</dbReference>
<reference evidence="9 10" key="1">
    <citation type="journal article" date="2014" name="Antonie Van Leeuwenhoek">
        <title>Hyphomonas beringensis sp. nov. and Hyphomonas chukchiensis sp. nov., isolated from surface seawater of the Bering Sea and Chukchi Sea.</title>
        <authorList>
            <person name="Li C."/>
            <person name="Lai Q."/>
            <person name="Li G."/>
            <person name="Dong C."/>
            <person name="Wang J."/>
            <person name="Liao Y."/>
            <person name="Shao Z."/>
        </authorList>
    </citation>
    <scope>NUCLEOTIDE SEQUENCE [LARGE SCALE GENOMIC DNA]</scope>
    <source>
        <strain evidence="9 10">MHS-3</strain>
    </source>
</reference>
<comment type="catalytic activity">
    <reaction evidence="1 7">
        <text>6-phospho-D-glucono-1,5-lactone + H2O = 6-phospho-D-gluconate + H(+)</text>
        <dbReference type="Rhea" id="RHEA:12556"/>
        <dbReference type="ChEBI" id="CHEBI:15377"/>
        <dbReference type="ChEBI" id="CHEBI:15378"/>
        <dbReference type="ChEBI" id="CHEBI:57955"/>
        <dbReference type="ChEBI" id="CHEBI:58759"/>
        <dbReference type="EC" id="3.1.1.31"/>
    </reaction>
</comment>
<dbReference type="eggNOG" id="COG0363">
    <property type="taxonomic scope" value="Bacteria"/>
</dbReference>
<dbReference type="InterPro" id="IPR005900">
    <property type="entry name" value="6-phosphogluconolactonase_DevB"/>
</dbReference>
<dbReference type="Gene3D" id="3.40.50.1360">
    <property type="match status" value="1"/>
</dbReference>
<evidence type="ECO:0000256" key="3">
    <source>
        <dbReference type="ARBA" id="ARBA00004961"/>
    </source>
</evidence>
<keyword evidence="10" id="KW-1185">Reference proteome</keyword>
<comment type="function">
    <text evidence="2 7">Hydrolysis of 6-phosphogluconolactone to 6-phosphogluconate.</text>
</comment>
<evidence type="ECO:0000313" key="10">
    <source>
        <dbReference type="Proteomes" id="UP000027446"/>
    </source>
</evidence>
<keyword evidence="7" id="KW-0378">Hydrolase</keyword>
<protein>
    <recommendedName>
        <fullName evidence="6 7">6-phosphogluconolactonase</fullName>
        <shortName evidence="7">6PGL</shortName>
        <ecNumber evidence="5 7">3.1.1.31</ecNumber>
    </recommendedName>
</protein>
<proteinExistence type="inferred from homology"/>
<dbReference type="GO" id="GO:0006098">
    <property type="term" value="P:pentose-phosphate shunt"/>
    <property type="evidence" value="ECO:0007669"/>
    <property type="project" value="UniProtKB-UniPathway"/>
</dbReference>
<dbReference type="EC" id="3.1.1.31" evidence="5 7"/>
<evidence type="ECO:0000256" key="5">
    <source>
        <dbReference type="ARBA" id="ARBA00013198"/>
    </source>
</evidence>
<evidence type="ECO:0000313" key="9">
    <source>
        <dbReference type="EMBL" id="KCZ83345.1"/>
    </source>
</evidence>
<sequence length="236" mass="25121">MKHELTRFDTRDAALDFAARFVAGGLERAITDRGRADFMTSGGSTPGPLFDRLSDWDLPWECVSVGLVDERWVPLNHDFSNEALVRTRLLKGRAGAAGLIPMKTSAAEPGEVVADRNAAYAPHCAPADVLLLGMGGDGHTASWFPGSKGLEAALAPANDETIAAIDATGCPGAGLNTQRLTLTGPAVTSARMALMLLFGDEKLDILERALVSDPLDMPVRYAIDKLGPRLTIIWAP</sequence>
<dbReference type="AlphaFoldDB" id="A0A069E1M5"/>
<evidence type="ECO:0000259" key="8">
    <source>
        <dbReference type="Pfam" id="PF01182"/>
    </source>
</evidence>